<gene>
    <name evidence="1" type="primary">Nfu_g_1_019648</name>
</gene>
<feature type="non-terminal residue" evidence="1">
    <location>
        <position position="66"/>
    </location>
</feature>
<protein>
    <submittedName>
        <fullName evidence="1">Uncharacterized protein</fullName>
    </submittedName>
</protein>
<reference evidence="1" key="1">
    <citation type="submission" date="2016-05" db="EMBL/GenBank/DDBJ databases">
        <authorList>
            <person name="Lavstsen T."/>
            <person name="Jespersen J.S."/>
        </authorList>
    </citation>
    <scope>NUCLEOTIDE SEQUENCE</scope>
    <source>
        <tissue evidence="1">Brain</tissue>
    </source>
</reference>
<reference evidence="1" key="2">
    <citation type="submission" date="2016-06" db="EMBL/GenBank/DDBJ databases">
        <title>The genome of a short-lived fish provides insights into sex chromosome evolution and the genetic control of aging.</title>
        <authorList>
            <person name="Reichwald K."/>
            <person name="Felder M."/>
            <person name="Petzold A."/>
            <person name="Koch P."/>
            <person name="Groth M."/>
            <person name="Platzer M."/>
        </authorList>
    </citation>
    <scope>NUCLEOTIDE SEQUENCE</scope>
    <source>
        <tissue evidence="1">Brain</tissue>
    </source>
</reference>
<organism evidence="1">
    <name type="scientific">Nothobranchius korthausae</name>
    <dbReference type="NCBI Taxonomy" id="1143690"/>
    <lineage>
        <taxon>Eukaryota</taxon>
        <taxon>Metazoa</taxon>
        <taxon>Chordata</taxon>
        <taxon>Craniata</taxon>
        <taxon>Vertebrata</taxon>
        <taxon>Euteleostomi</taxon>
        <taxon>Actinopterygii</taxon>
        <taxon>Neopterygii</taxon>
        <taxon>Teleostei</taxon>
        <taxon>Neoteleostei</taxon>
        <taxon>Acanthomorphata</taxon>
        <taxon>Ovalentaria</taxon>
        <taxon>Atherinomorphae</taxon>
        <taxon>Cyprinodontiformes</taxon>
        <taxon>Nothobranchiidae</taxon>
        <taxon>Nothobranchius</taxon>
    </lineage>
</organism>
<name>A0A1A8G8I3_9TELE</name>
<accession>A0A1A8G8I3</accession>
<proteinExistence type="predicted"/>
<sequence length="66" mass="7938">VPRQAWRRRVSLHRVRTLWGGLVRLRSSIQRLLICLPQSQDRAKEFLRLPFRLMEFRVSEGPVRTL</sequence>
<evidence type="ECO:0000313" key="1">
    <source>
        <dbReference type="EMBL" id="SBQ66689.1"/>
    </source>
</evidence>
<dbReference type="AlphaFoldDB" id="A0A1A8G8I3"/>
<feature type="non-terminal residue" evidence="1">
    <location>
        <position position="1"/>
    </location>
</feature>
<dbReference type="EMBL" id="HAEB01020162">
    <property type="protein sequence ID" value="SBQ66689.1"/>
    <property type="molecule type" value="Transcribed_RNA"/>
</dbReference>